<evidence type="ECO:0000256" key="8">
    <source>
        <dbReference type="ARBA" id="ARBA00022842"/>
    </source>
</evidence>
<keyword evidence="4" id="KW-0812">Transmembrane</keyword>
<keyword evidence="10" id="KW-0472">Membrane</keyword>
<dbReference type="OMA" id="ARCCLNC"/>
<evidence type="ECO:0000259" key="12">
    <source>
        <dbReference type="PROSITE" id="PS50125"/>
    </source>
</evidence>
<gene>
    <name evidence="13" type="ORF">TVAG_008510</name>
</gene>
<evidence type="ECO:0000256" key="5">
    <source>
        <dbReference type="ARBA" id="ARBA00022723"/>
    </source>
</evidence>
<evidence type="ECO:0000256" key="4">
    <source>
        <dbReference type="ARBA" id="ARBA00022692"/>
    </source>
</evidence>
<organism evidence="13 14">
    <name type="scientific">Trichomonas vaginalis (strain ATCC PRA-98 / G3)</name>
    <dbReference type="NCBI Taxonomy" id="412133"/>
    <lineage>
        <taxon>Eukaryota</taxon>
        <taxon>Metamonada</taxon>
        <taxon>Parabasalia</taxon>
        <taxon>Trichomonadida</taxon>
        <taxon>Trichomonadidae</taxon>
        <taxon>Trichomonas</taxon>
    </lineage>
</organism>
<dbReference type="AlphaFoldDB" id="A2G142"/>
<dbReference type="RefSeq" id="XP_001302056.1">
    <property type="nucleotide sequence ID" value="XM_001302055.1"/>
</dbReference>
<accession>A2G142</accession>
<dbReference type="Pfam" id="PF00211">
    <property type="entry name" value="Guanylate_cyc"/>
    <property type="match status" value="1"/>
</dbReference>
<dbReference type="GO" id="GO:0016020">
    <property type="term" value="C:membrane"/>
    <property type="evidence" value="ECO:0007669"/>
    <property type="project" value="UniProtKB-SubCell"/>
</dbReference>
<keyword evidence="11" id="KW-0456">Lyase</keyword>
<dbReference type="GO" id="GO:0004016">
    <property type="term" value="F:adenylate cyclase activity"/>
    <property type="evidence" value="ECO:0007669"/>
    <property type="project" value="UniProtKB-EC"/>
</dbReference>
<comment type="catalytic activity">
    <reaction evidence="1">
        <text>ATP = 3',5'-cyclic AMP + diphosphate</text>
        <dbReference type="Rhea" id="RHEA:15389"/>
        <dbReference type="ChEBI" id="CHEBI:30616"/>
        <dbReference type="ChEBI" id="CHEBI:33019"/>
        <dbReference type="ChEBI" id="CHEBI:58165"/>
        <dbReference type="EC" id="4.6.1.1"/>
    </reaction>
</comment>
<dbReference type="EMBL" id="DS114232">
    <property type="protein sequence ID" value="EAX89126.1"/>
    <property type="molecule type" value="Genomic_DNA"/>
</dbReference>
<keyword evidence="5" id="KW-0479">Metal-binding</keyword>
<evidence type="ECO:0000256" key="2">
    <source>
        <dbReference type="ARBA" id="ARBA00004141"/>
    </source>
</evidence>
<dbReference type="VEuPathDB" id="TrichDB:TVAGG3_0723720"/>
<dbReference type="VEuPathDB" id="TrichDB:TVAG_008510"/>
<evidence type="ECO:0000256" key="9">
    <source>
        <dbReference type="ARBA" id="ARBA00022989"/>
    </source>
</evidence>
<dbReference type="STRING" id="5722.A2G142"/>
<evidence type="ECO:0000313" key="14">
    <source>
        <dbReference type="Proteomes" id="UP000001542"/>
    </source>
</evidence>
<evidence type="ECO:0000256" key="7">
    <source>
        <dbReference type="ARBA" id="ARBA00022840"/>
    </source>
</evidence>
<reference evidence="13" key="1">
    <citation type="submission" date="2006-10" db="EMBL/GenBank/DDBJ databases">
        <authorList>
            <person name="Amadeo P."/>
            <person name="Zhao Q."/>
            <person name="Wortman J."/>
            <person name="Fraser-Liggett C."/>
            <person name="Carlton J."/>
        </authorList>
    </citation>
    <scope>NUCLEOTIDE SEQUENCE</scope>
    <source>
        <strain evidence="13">G3</strain>
    </source>
</reference>
<name>A2G142_TRIV3</name>
<dbReference type="PANTHER" id="PTHR45627">
    <property type="entry name" value="ADENYLATE CYCLASE TYPE 1"/>
    <property type="match status" value="1"/>
</dbReference>
<protein>
    <recommendedName>
        <fullName evidence="3">adenylate cyclase</fullName>
        <ecNumber evidence="3">4.6.1.1</ecNumber>
    </recommendedName>
</protein>
<dbReference type="Gene3D" id="3.30.70.1230">
    <property type="entry name" value="Nucleotide cyclase"/>
    <property type="match status" value="1"/>
</dbReference>
<dbReference type="InParanoid" id="A2G142"/>
<dbReference type="GO" id="GO:0005524">
    <property type="term" value="F:ATP binding"/>
    <property type="evidence" value="ECO:0007669"/>
    <property type="project" value="UniProtKB-KW"/>
</dbReference>
<dbReference type="KEGG" id="tva:4746794"/>
<evidence type="ECO:0000256" key="11">
    <source>
        <dbReference type="ARBA" id="ARBA00023239"/>
    </source>
</evidence>
<feature type="domain" description="Guanylate cyclase" evidence="12">
    <location>
        <begin position="1"/>
        <end position="80"/>
    </location>
</feature>
<evidence type="ECO:0000256" key="6">
    <source>
        <dbReference type="ARBA" id="ARBA00022741"/>
    </source>
</evidence>
<keyword evidence="6" id="KW-0547">Nucleotide-binding</keyword>
<keyword evidence="7" id="KW-0067">ATP-binding</keyword>
<sequence length="144" mass="15747">MAASGLFQEEGKEINHAEDAARCCLNCQKSMEEINSKLDSSLEIRIGVNSGGPLIGGVLGTDKPTFDIIGDTINVAARLQSTDIPGNVQISEETKKMIENLEFNIEERGEIYLKGKGNKLTYFVSYCNKEDPGNTLNLLMSSKE</sequence>
<dbReference type="EC" id="4.6.1.1" evidence="3"/>
<dbReference type="SUPFAM" id="SSF55073">
    <property type="entry name" value="Nucleotide cyclase"/>
    <property type="match status" value="1"/>
</dbReference>
<keyword evidence="9" id="KW-1133">Transmembrane helix</keyword>
<reference evidence="13" key="2">
    <citation type="journal article" date="2007" name="Science">
        <title>Draft genome sequence of the sexually transmitted pathogen Trichomonas vaginalis.</title>
        <authorList>
            <person name="Carlton J.M."/>
            <person name="Hirt R.P."/>
            <person name="Silva J.C."/>
            <person name="Delcher A.L."/>
            <person name="Schatz M."/>
            <person name="Zhao Q."/>
            <person name="Wortman J.R."/>
            <person name="Bidwell S.L."/>
            <person name="Alsmark U.C.M."/>
            <person name="Besteiro S."/>
            <person name="Sicheritz-Ponten T."/>
            <person name="Noel C.J."/>
            <person name="Dacks J.B."/>
            <person name="Foster P.G."/>
            <person name="Simillion C."/>
            <person name="Van de Peer Y."/>
            <person name="Miranda-Saavedra D."/>
            <person name="Barton G.J."/>
            <person name="Westrop G.D."/>
            <person name="Mueller S."/>
            <person name="Dessi D."/>
            <person name="Fiori P.L."/>
            <person name="Ren Q."/>
            <person name="Paulsen I."/>
            <person name="Zhang H."/>
            <person name="Bastida-Corcuera F.D."/>
            <person name="Simoes-Barbosa A."/>
            <person name="Brown M.T."/>
            <person name="Hayes R.D."/>
            <person name="Mukherjee M."/>
            <person name="Okumura C.Y."/>
            <person name="Schneider R."/>
            <person name="Smith A.J."/>
            <person name="Vanacova S."/>
            <person name="Villalvazo M."/>
            <person name="Haas B.J."/>
            <person name="Pertea M."/>
            <person name="Feldblyum T.V."/>
            <person name="Utterback T.R."/>
            <person name="Shu C.L."/>
            <person name="Osoegawa K."/>
            <person name="de Jong P.J."/>
            <person name="Hrdy I."/>
            <person name="Horvathova L."/>
            <person name="Zubacova Z."/>
            <person name="Dolezal P."/>
            <person name="Malik S.B."/>
            <person name="Logsdon J.M. Jr."/>
            <person name="Henze K."/>
            <person name="Gupta A."/>
            <person name="Wang C.C."/>
            <person name="Dunne R.L."/>
            <person name="Upcroft J.A."/>
            <person name="Upcroft P."/>
            <person name="White O."/>
            <person name="Salzberg S.L."/>
            <person name="Tang P."/>
            <person name="Chiu C.-H."/>
            <person name="Lee Y.-S."/>
            <person name="Embley T.M."/>
            <person name="Coombs G.H."/>
            <person name="Mottram J.C."/>
            <person name="Tachezy J."/>
            <person name="Fraser-Liggett C.M."/>
            <person name="Johnson P.J."/>
        </authorList>
    </citation>
    <scope>NUCLEOTIDE SEQUENCE [LARGE SCALE GENOMIC DNA]</scope>
    <source>
        <strain evidence="13">G3</strain>
    </source>
</reference>
<keyword evidence="8" id="KW-0460">Magnesium</keyword>
<evidence type="ECO:0000256" key="10">
    <source>
        <dbReference type="ARBA" id="ARBA00023136"/>
    </source>
</evidence>
<evidence type="ECO:0000313" key="13">
    <source>
        <dbReference type="EMBL" id="EAX89126.1"/>
    </source>
</evidence>
<dbReference type="PROSITE" id="PS50125">
    <property type="entry name" value="GUANYLATE_CYCLASE_2"/>
    <property type="match status" value="1"/>
</dbReference>
<comment type="subcellular location">
    <subcellularLocation>
        <location evidence="2">Membrane</location>
        <topology evidence="2">Multi-pass membrane protein</topology>
    </subcellularLocation>
</comment>
<evidence type="ECO:0000256" key="3">
    <source>
        <dbReference type="ARBA" id="ARBA00012201"/>
    </source>
</evidence>
<dbReference type="InterPro" id="IPR001054">
    <property type="entry name" value="A/G_cyclase"/>
</dbReference>
<dbReference type="CDD" id="cd07302">
    <property type="entry name" value="CHD"/>
    <property type="match status" value="1"/>
</dbReference>
<dbReference type="GO" id="GO:0035556">
    <property type="term" value="P:intracellular signal transduction"/>
    <property type="evidence" value="ECO:0007669"/>
    <property type="project" value="InterPro"/>
</dbReference>
<evidence type="ECO:0000256" key="1">
    <source>
        <dbReference type="ARBA" id="ARBA00001593"/>
    </source>
</evidence>
<dbReference type="InterPro" id="IPR029787">
    <property type="entry name" value="Nucleotide_cyclase"/>
</dbReference>
<dbReference type="eggNOG" id="KOG3619">
    <property type="taxonomic scope" value="Eukaryota"/>
</dbReference>
<dbReference type="GO" id="GO:0046872">
    <property type="term" value="F:metal ion binding"/>
    <property type="evidence" value="ECO:0007669"/>
    <property type="project" value="UniProtKB-KW"/>
</dbReference>
<dbReference type="SMR" id="A2G142"/>
<keyword evidence="14" id="KW-1185">Reference proteome</keyword>
<dbReference type="PANTHER" id="PTHR45627:SF12">
    <property type="entry name" value="ADENYLATE CYCLASE TYPE 2"/>
    <property type="match status" value="1"/>
</dbReference>
<dbReference type="OrthoDB" id="10261550at2759"/>
<dbReference type="GO" id="GO:0009190">
    <property type="term" value="P:cyclic nucleotide biosynthetic process"/>
    <property type="evidence" value="ECO:0007669"/>
    <property type="project" value="InterPro"/>
</dbReference>
<proteinExistence type="predicted"/>
<dbReference type="Proteomes" id="UP000001542">
    <property type="component" value="Unassembled WGS sequence"/>
</dbReference>